<feature type="domain" description="Recombinase" evidence="2">
    <location>
        <begin position="167"/>
        <end position="278"/>
    </location>
</feature>
<dbReference type="CDD" id="cd00338">
    <property type="entry name" value="Ser_Recombinase"/>
    <property type="match status" value="1"/>
</dbReference>
<gene>
    <name evidence="3" type="ORF">BKA15_005583</name>
</gene>
<evidence type="ECO:0000259" key="1">
    <source>
        <dbReference type="PROSITE" id="PS51736"/>
    </source>
</evidence>
<dbReference type="InterPro" id="IPR050639">
    <property type="entry name" value="SSR_resolvase"/>
</dbReference>
<evidence type="ECO:0000313" key="3">
    <source>
        <dbReference type="EMBL" id="NYE74254.1"/>
    </source>
</evidence>
<reference evidence="3 4" key="1">
    <citation type="submission" date="2020-07" db="EMBL/GenBank/DDBJ databases">
        <title>Sequencing the genomes of 1000 actinobacteria strains.</title>
        <authorList>
            <person name="Klenk H.-P."/>
        </authorList>
    </citation>
    <scope>NUCLEOTIDE SEQUENCE [LARGE SCALE GENOMIC DNA]</scope>
    <source>
        <strain evidence="3 4">DSM 22083</strain>
    </source>
</reference>
<dbReference type="EMBL" id="JACCBU010000001">
    <property type="protein sequence ID" value="NYE74254.1"/>
    <property type="molecule type" value="Genomic_DNA"/>
</dbReference>
<keyword evidence="4" id="KW-1185">Reference proteome</keyword>
<dbReference type="InterPro" id="IPR036162">
    <property type="entry name" value="Resolvase-like_N_sf"/>
</dbReference>
<accession>A0A7Y9IDD5</accession>
<dbReference type="Pfam" id="PF00239">
    <property type="entry name" value="Resolvase"/>
    <property type="match status" value="1"/>
</dbReference>
<dbReference type="PROSITE" id="PS51737">
    <property type="entry name" value="RECOMBINASE_DNA_BIND"/>
    <property type="match status" value="1"/>
</dbReference>
<protein>
    <submittedName>
        <fullName evidence="3">DNA invertase Pin-like site-specific DNA recombinase</fullName>
    </submittedName>
</protein>
<dbReference type="Gene3D" id="3.40.50.1390">
    <property type="entry name" value="Resolvase, N-terminal catalytic domain"/>
    <property type="match status" value="1"/>
</dbReference>
<dbReference type="Pfam" id="PF07508">
    <property type="entry name" value="Recombinase"/>
    <property type="match status" value="1"/>
</dbReference>
<evidence type="ECO:0000259" key="2">
    <source>
        <dbReference type="PROSITE" id="PS51737"/>
    </source>
</evidence>
<dbReference type="InterPro" id="IPR038109">
    <property type="entry name" value="DNA_bind_recomb_sf"/>
</dbReference>
<name>A0A7Y9IDD5_9ACTN</name>
<dbReference type="Proteomes" id="UP000569914">
    <property type="component" value="Unassembled WGS sequence"/>
</dbReference>
<organism evidence="3 4">
    <name type="scientific">Microlunatus parietis</name>
    <dbReference type="NCBI Taxonomy" id="682979"/>
    <lineage>
        <taxon>Bacteria</taxon>
        <taxon>Bacillati</taxon>
        <taxon>Actinomycetota</taxon>
        <taxon>Actinomycetes</taxon>
        <taxon>Propionibacteriales</taxon>
        <taxon>Propionibacteriaceae</taxon>
        <taxon>Microlunatus</taxon>
    </lineage>
</organism>
<feature type="domain" description="Resolvase/invertase-type recombinase catalytic" evidence="1">
    <location>
        <begin position="4"/>
        <end position="159"/>
    </location>
</feature>
<dbReference type="SUPFAM" id="SSF53041">
    <property type="entry name" value="Resolvase-like"/>
    <property type="match status" value="1"/>
</dbReference>
<comment type="caution">
    <text evidence="3">The sequence shown here is derived from an EMBL/GenBank/DDBJ whole genome shotgun (WGS) entry which is preliminary data.</text>
</comment>
<dbReference type="RefSeq" id="WP_179756423.1">
    <property type="nucleotide sequence ID" value="NZ_JACCBU010000001.1"/>
</dbReference>
<dbReference type="InterPro" id="IPR006119">
    <property type="entry name" value="Resolv_N"/>
</dbReference>
<dbReference type="Gene3D" id="3.90.1750.20">
    <property type="entry name" value="Putative Large Serine Recombinase, Chain B, Domain 2"/>
    <property type="match status" value="1"/>
</dbReference>
<dbReference type="PROSITE" id="PS51736">
    <property type="entry name" value="RECOMBINASES_3"/>
    <property type="match status" value="1"/>
</dbReference>
<sequence>MTRIAVGYCRISEDPEGLEVGVDRQREDNSTLAKREGFTLAHSFEDNDIGASTLSRKSRPDFERMMERAWQGEFDAIIAYSNSRLTRRPMELEGFIELYNHRLRIDRPIRIITMVSGEDDLSTADGRMVARFKAAADAGEAERTGERIARARKAKRDKGEPHSAFRPFGWQKDRIHLDPIEAQHAREAVSILIEGASLHEVCRGFNDAGLRTSRGNPWTYQTALTYFHNPRLAGYVGQDGELYLHSLTGDPVKGQWDPLIELDTFERLCARLDRNKELGIHVRDRNEKALLSGVLRCGVCGTRMHAISGRGGNLRPDGTRTKRYNAAYRCGLMTSSLGTENKHYMVIDRLQTEETVVGLLLRYMARISLETQPAPQTWPQEEELTAKEERAKALLAAFSRGELSEARVFPVVQTLEDEIATLKKARRRWLAETAGPIPEQLSREEWDNLPTHKQRGYIDRVFSSIVVTRSQATGRPRFDPDRLRPVWREAR</sequence>
<dbReference type="PANTHER" id="PTHR30461">
    <property type="entry name" value="DNA-INVERTASE FROM LAMBDOID PROPHAGE"/>
    <property type="match status" value="1"/>
</dbReference>
<dbReference type="AlphaFoldDB" id="A0A7Y9IDD5"/>
<evidence type="ECO:0000313" key="4">
    <source>
        <dbReference type="Proteomes" id="UP000569914"/>
    </source>
</evidence>
<proteinExistence type="predicted"/>
<dbReference type="GO" id="GO:0003677">
    <property type="term" value="F:DNA binding"/>
    <property type="evidence" value="ECO:0007669"/>
    <property type="project" value="InterPro"/>
</dbReference>
<dbReference type="SMART" id="SM00857">
    <property type="entry name" value="Resolvase"/>
    <property type="match status" value="1"/>
</dbReference>
<dbReference type="Pfam" id="PF13408">
    <property type="entry name" value="Zn_ribbon_recom"/>
    <property type="match status" value="1"/>
</dbReference>
<dbReference type="InterPro" id="IPR025827">
    <property type="entry name" value="Zn_ribbon_recom_dom"/>
</dbReference>
<dbReference type="GO" id="GO:0000150">
    <property type="term" value="F:DNA strand exchange activity"/>
    <property type="evidence" value="ECO:0007669"/>
    <property type="project" value="InterPro"/>
</dbReference>
<dbReference type="InterPro" id="IPR011109">
    <property type="entry name" value="DNA_bind_recombinase_dom"/>
</dbReference>
<dbReference type="PANTHER" id="PTHR30461:SF23">
    <property type="entry name" value="DNA RECOMBINASE-RELATED"/>
    <property type="match status" value="1"/>
</dbReference>